<dbReference type="Proteomes" id="UP000002207">
    <property type="component" value="Chromosome"/>
</dbReference>
<dbReference type="PRINTS" id="PR00411">
    <property type="entry name" value="PNDRDTASEI"/>
</dbReference>
<dbReference type="EMBL" id="CP001472">
    <property type="protein sequence ID" value="ACO32703.1"/>
    <property type="molecule type" value="Genomic_DNA"/>
</dbReference>
<sequence length="424" mass="45637">MQKPIPVVIAGAGPYGLSLSAHLAGRGVPHRIFGAPMDSWRNHMPTGMLLKSDGFASNLSDPRGEYPLSRFCAERGLPYDDTRIPVSLEVFSAYGVAFQQRFVPHLEDRQIVHVERAAHGFRIRLQDGEELLASRLVAACGITHFARVPGELAHLSGARLSTGFAAGPVEQYRGRNVTVIGAGASAIDLAVLLHEQGTQVTLLARGHELHFHAPPPPNGRPLCARLRHPSSGLGPGLRSRLYCDAPQLFHALPRAIRLRIVNRHLRASAGWPMRERIEGRVPMLLGHTVEAATESVNGVCLELRAADGARREHHTEFVITATGFQVEVERLAFLDAALRAQIRTEAAAPALSADFESSVQGLYFTGPAAATSFGPVFRFVYGSAFAARRLAKHLAQQTGSARTVPSASAVPVSPHPIAPGESGQ</sequence>
<name>C1F6E0_ACIC5</name>
<feature type="region of interest" description="Disordered" evidence="1">
    <location>
        <begin position="402"/>
        <end position="424"/>
    </location>
</feature>
<proteinExistence type="predicted"/>
<reference evidence="2 3" key="1">
    <citation type="journal article" date="2009" name="Appl. Environ. Microbiol.">
        <title>Three genomes from the phylum Acidobacteria provide insight into the lifestyles of these microorganisms in soils.</title>
        <authorList>
            <person name="Ward N.L."/>
            <person name="Challacombe J.F."/>
            <person name="Janssen P.H."/>
            <person name="Henrissat B."/>
            <person name="Coutinho P.M."/>
            <person name="Wu M."/>
            <person name="Xie G."/>
            <person name="Haft D.H."/>
            <person name="Sait M."/>
            <person name="Badger J."/>
            <person name="Barabote R.D."/>
            <person name="Bradley B."/>
            <person name="Brettin T.S."/>
            <person name="Brinkac L.M."/>
            <person name="Bruce D."/>
            <person name="Creasy T."/>
            <person name="Daugherty S.C."/>
            <person name="Davidsen T.M."/>
            <person name="DeBoy R.T."/>
            <person name="Detter J.C."/>
            <person name="Dodson R.J."/>
            <person name="Durkin A.S."/>
            <person name="Ganapathy A."/>
            <person name="Gwinn-Giglio M."/>
            <person name="Han C.S."/>
            <person name="Khouri H."/>
            <person name="Kiss H."/>
            <person name="Kothari S.P."/>
            <person name="Madupu R."/>
            <person name="Nelson K.E."/>
            <person name="Nelson W.C."/>
            <person name="Paulsen I."/>
            <person name="Penn K."/>
            <person name="Ren Q."/>
            <person name="Rosovitz M.J."/>
            <person name="Selengut J.D."/>
            <person name="Shrivastava S."/>
            <person name="Sullivan S.A."/>
            <person name="Tapia R."/>
            <person name="Thompson L.S."/>
            <person name="Watkins K.L."/>
            <person name="Yang Q."/>
            <person name="Yu C."/>
            <person name="Zafar N."/>
            <person name="Zhou L."/>
            <person name="Kuske C.R."/>
        </authorList>
    </citation>
    <scope>NUCLEOTIDE SEQUENCE [LARGE SCALE GENOMIC DNA]</scope>
    <source>
        <strain evidence="3">ATCC 51196 / DSM 11244 / BCRC 80197 / JCM 7670 / NBRC 15755 / NCIMB 13165 / 161</strain>
    </source>
</reference>
<dbReference type="OrthoDB" id="9778740at2"/>
<dbReference type="STRING" id="240015.ACP_3373"/>
<dbReference type="HOGENOM" id="CLU_037308_0_0_0"/>
<dbReference type="PRINTS" id="PR00368">
    <property type="entry name" value="FADPNR"/>
</dbReference>
<evidence type="ECO:0000256" key="1">
    <source>
        <dbReference type="SAM" id="MobiDB-lite"/>
    </source>
</evidence>
<accession>C1F6E0</accession>
<protein>
    <submittedName>
        <fullName evidence="2">Uncharacterized protein</fullName>
    </submittedName>
</protein>
<dbReference type="PANTHER" id="PTHR38663:SF1">
    <property type="entry name" value="L-ORNITHINE N(5)-MONOOXYGENASE"/>
    <property type="match status" value="1"/>
</dbReference>
<dbReference type="KEGG" id="aca:ACP_3373"/>
<evidence type="ECO:0000313" key="2">
    <source>
        <dbReference type="EMBL" id="ACO32703.1"/>
    </source>
</evidence>
<organism evidence="2 3">
    <name type="scientific">Acidobacterium capsulatum (strain ATCC 51196 / DSM 11244 / BCRC 80197 / JCM 7670 / NBRC 15755 / NCIMB 13165 / 161)</name>
    <dbReference type="NCBI Taxonomy" id="240015"/>
    <lineage>
        <taxon>Bacteria</taxon>
        <taxon>Pseudomonadati</taxon>
        <taxon>Acidobacteriota</taxon>
        <taxon>Terriglobia</taxon>
        <taxon>Terriglobales</taxon>
        <taxon>Acidobacteriaceae</taxon>
        <taxon>Acidobacterium</taxon>
    </lineage>
</organism>
<dbReference type="InterPro" id="IPR036188">
    <property type="entry name" value="FAD/NAD-bd_sf"/>
</dbReference>
<dbReference type="Pfam" id="PF13738">
    <property type="entry name" value="Pyr_redox_3"/>
    <property type="match status" value="1"/>
</dbReference>
<gene>
    <name evidence="2" type="ordered locus">ACP_3373</name>
</gene>
<evidence type="ECO:0000313" key="3">
    <source>
        <dbReference type="Proteomes" id="UP000002207"/>
    </source>
</evidence>
<dbReference type="PANTHER" id="PTHR38663">
    <property type="match status" value="1"/>
</dbReference>
<keyword evidence="3" id="KW-1185">Reference proteome</keyword>
<dbReference type="InParanoid" id="C1F6E0"/>
<dbReference type="RefSeq" id="WP_015898403.1">
    <property type="nucleotide sequence ID" value="NC_012483.1"/>
</dbReference>
<dbReference type="eggNOG" id="COG2072">
    <property type="taxonomic scope" value="Bacteria"/>
</dbReference>
<dbReference type="AlphaFoldDB" id="C1F6E0"/>
<dbReference type="Gene3D" id="3.50.50.60">
    <property type="entry name" value="FAD/NAD(P)-binding domain"/>
    <property type="match status" value="1"/>
</dbReference>
<dbReference type="SUPFAM" id="SSF51905">
    <property type="entry name" value="FAD/NAD(P)-binding domain"/>
    <property type="match status" value="1"/>
</dbReference>